<protein>
    <recommendedName>
        <fullName evidence="5">MARVEL domain-containing protein</fullName>
    </recommendedName>
</protein>
<dbReference type="EMBL" id="JAPZBQ010000003">
    <property type="protein sequence ID" value="KAJ5339630.1"/>
    <property type="molecule type" value="Genomic_DNA"/>
</dbReference>
<sequence length="222" mass="24663">MVKPTSNMLDYWRKGGIYELGSRAIFRTLQLIFAFAVAGIYGVDLAHSTKTHDHAHAEWIYAEFLATLSVLTSIAYLLPVITHAAWIAWDGILCILWVAQVGVFGTIYSSIVSSDYQHATSSISRMRAAVWIDLVNMILWLSTMVLSIVWCVRARNVARKMKQSDAGKQGLIAGEGEKGDCEENGRWSGEKEVECFTDIEKGTQESTTPPLNKTTTKDKGDL</sequence>
<feature type="region of interest" description="Disordered" evidence="1">
    <location>
        <begin position="199"/>
        <end position="222"/>
    </location>
</feature>
<keyword evidence="2" id="KW-1133">Transmembrane helix</keyword>
<evidence type="ECO:0000256" key="2">
    <source>
        <dbReference type="SAM" id="Phobius"/>
    </source>
</evidence>
<feature type="compositionally biased region" description="Polar residues" evidence="1">
    <location>
        <begin position="204"/>
        <end position="214"/>
    </location>
</feature>
<comment type="caution">
    <text evidence="3">The sequence shown here is derived from an EMBL/GenBank/DDBJ whole genome shotgun (WGS) entry which is preliminary data.</text>
</comment>
<dbReference type="PANTHER" id="PTHR42083:SF1">
    <property type="entry name" value="MARVEL DOMAIN-CONTAINING PROTEIN"/>
    <property type="match status" value="1"/>
</dbReference>
<keyword evidence="2" id="KW-0472">Membrane</keyword>
<proteinExistence type="predicted"/>
<feature type="transmembrane region" description="Helical" evidence="2">
    <location>
        <begin position="59"/>
        <end position="78"/>
    </location>
</feature>
<name>A0A9W9QKI7_PENBR</name>
<feature type="transmembrane region" description="Helical" evidence="2">
    <location>
        <begin position="128"/>
        <end position="152"/>
    </location>
</feature>
<evidence type="ECO:0008006" key="5">
    <source>
        <dbReference type="Google" id="ProtNLM"/>
    </source>
</evidence>
<feature type="transmembrane region" description="Helical" evidence="2">
    <location>
        <begin position="24"/>
        <end position="43"/>
    </location>
</feature>
<evidence type="ECO:0000313" key="4">
    <source>
        <dbReference type="Proteomes" id="UP001147695"/>
    </source>
</evidence>
<dbReference type="PANTHER" id="PTHR42083">
    <property type="entry name" value="MARVEL DOMAIN-CONTAINING PROTEIN"/>
    <property type="match status" value="1"/>
</dbReference>
<gene>
    <name evidence="3" type="ORF">N7452_006358</name>
</gene>
<reference evidence="3" key="2">
    <citation type="journal article" date="2023" name="IMA Fungus">
        <title>Comparative genomic study of the Penicillium genus elucidates a diverse pangenome and 15 lateral gene transfer events.</title>
        <authorList>
            <person name="Petersen C."/>
            <person name="Sorensen T."/>
            <person name="Nielsen M.R."/>
            <person name="Sondergaard T.E."/>
            <person name="Sorensen J.L."/>
            <person name="Fitzpatrick D.A."/>
            <person name="Frisvad J.C."/>
            <person name="Nielsen K.L."/>
        </authorList>
    </citation>
    <scope>NUCLEOTIDE SEQUENCE</scope>
    <source>
        <strain evidence="3">IBT 35673</strain>
    </source>
</reference>
<feature type="transmembrane region" description="Helical" evidence="2">
    <location>
        <begin position="85"/>
        <end position="108"/>
    </location>
</feature>
<reference evidence="3" key="1">
    <citation type="submission" date="2022-12" db="EMBL/GenBank/DDBJ databases">
        <authorList>
            <person name="Petersen C."/>
        </authorList>
    </citation>
    <scope>NUCLEOTIDE SEQUENCE</scope>
    <source>
        <strain evidence="3">IBT 35673</strain>
    </source>
</reference>
<accession>A0A9W9QKI7</accession>
<evidence type="ECO:0000256" key="1">
    <source>
        <dbReference type="SAM" id="MobiDB-lite"/>
    </source>
</evidence>
<dbReference type="AlphaFoldDB" id="A0A9W9QKI7"/>
<dbReference type="Proteomes" id="UP001147695">
    <property type="component" value="Unassembled WGS sequence"/>
</dbReference>
<keyword evidence="2" id="KW-0812">Transmembrane</keyword>
<organism evidence="3 4">
    <name type="scientific">Penicillium brevicompactum</name>
    <dbReference type="NCBI Taxonomy" id="5074"/>
    <lineage>
        <taxon>Eukaryota</taxon>
        <taxon>Fungi</taxon>
        <taxon>Dikarya</taxon>
        <taxon>Ascomycota</taxon>
        <taxon>Pezizomycotina</taxon>
        <taxon>Eurotiomycetes</taxon>
        <taxon>Eurotiomycetidae</taxon>
        <taxon>Eurotiales</taxon>
        <taxon>Aspergillaceae</taxon>
        <taxon>Penicillium</taxon>
    </lineage>
</organism>
<evidence type="ECO:0000313" key="3">
    <source>
        <dbReference type="EMBL" id="KAJ5339630.1"/>
    </source>
</evidence>